<reference evidence="1 2" key="1">
    <citation type="submission" date="2019-01" db="EMBL/GenBank/DDBJ databases">
        <title>Sequencing of cultivated peanut Arachis hypogaea provides insights into genome evolution and oil improvement.</title>
        <authorList>
            <person name="Chen X."/>
        </authorList>
    </citation>
    <scope>NUCLEOTIDE SEQUENCE [LARGE SCALE GENOMIC DNA]</scope>
    <source>
        <strain evidence="2">cv. Fuhuasheng</strain>
        <tissue evidence="1">Leaves</tissue>
    </source>
</reference>
<evidence type="ECO:0000313" key="2">
    <source>
        <dbReference type="Proteomes" id="UP000289738"/>
    </source>
</evidence>
<dbReference type="AlphaFoldDB" id="A0A445B568"/>
<dbReference type="Proteomes" id="UP000289738">
    <property type="component" value="Chromosome A10"/>
</dbReference>
<dbReference type="EMBL" id="SDMP01000010">
    <property type="protein sequence ID" value="RYR33825.1"/>
    <property type="molecule type" value="Genomic_DNA"/>
</dbReference>
<dbReference type="STRING" id="3818.A0A445B568"/>
<protein>
    <submittedName>
        <fullName evidence="1">Uncharacterized protein</fullName>
    </submittedName>
</protein>
<comment type="caution">
    <text evidence="1">The sequence shown here is derived from an EMBL/GenBank/DDBJ whole genome shotgun (WGS) entry which is preliminary data.</text>
</comment>
<accession>A0A445B568</accession>
<proteinExistence type="predicted"/>
<name>A0A445B568_ARAHY</name>
<evidence type="ECO:0000313" key="1">
    <source>
        <dbReference type="EMBL" id="RYR33825.1"/>
    </source>
</evidence>
<keyword evidence="2" id="KW-1185">Reference proteome</keyword>
<gene>
    <name evidence="1" type="ORF">Ahy_A10g048471</name>
</gene>
<organism evidence="1 2">
    <name type="scientific">Arachis hypogaea</name>
    <name type="common">Peanut</name>
    <dbReference type="NCBI Taxonomy" id="3818"/>
    <lineage>
        <taxon>Eukaryota</taxon>
        <taxon>Viridiplantae</taxon>
        <taxon>Streptophyta</taxon>
        <taxon>Embryophyta</taxon>
        <taxon>Tracheophyta</taxon>
        <taxon>Spermatophyta</taxon>
        <taxon>Magnoliopsida</taxon>
        <taxon>eudicotyledons</taxon>
        <taxon>Gunneridae</taxon>
        <taxon>Pentapetalae</taxon>
        <taxon>rosids</taxon>
        <taxon>fabids</taxon>
        <taxon>Fabales</taxon>
        <taxon>Fabaceae</taxon>
        <taxon>Papilionoideae</taxon>
        <taxon>50 kb inversion clade</taxon>
        <taxon>dalbergioids sensu lato</taxon>
        <taxon>Dalbergieae</taxon>
        <taxon>Pterocarpus clade</taxon>
        <taxon>Arachis</taxon>
    </lineage>
</organism>
<sequence>MEINYARVAAEEVVAKNSNDLFEQFDVTRNKTQNFKIQSLISALSLTHSALNLLILTSHRKLGQTGQSSNFNDVKVGNKKHAPMKKQTPVIIKLKDTSVECLIREVTSEKFWHHPVVTLRVITLDTYAKVMTVVFGMKFDISLIASTGLHELFV</sequence>